<gene>
    <name evidence="3" type="ORF">IM532_11735</name>
</gene>
<evidence type="ECO:0000313" key="4">
    <source>
        <dbReference type="Proteomes" id="UP000608754"/>
    </source>
</evidence>
<dbReference type="PROSITE" id="PS51841">
    <property type="entry name" value="LTD"/>
    <property type="match status" value="1"/>
</dbReference>
<dbReference type="Gene3D" id="2.60.40.10">
    <property type="entry name" value="Immunoglobulins"/>
    <property type="match status" value="1"/>
</dbReference>
<evidence type="ECO:0000313" key="3">
    <source>
        <dbReference type="EMBL" id="MBF0598101.1"/>
    </source>
</evidence>
<proteinExistence type="predicted"/>
<evidence type="ECO:0000256" key="1">
    <source>
        <dbReference type="ARBA" id="ARBA00022729"/>
    </source>
</evidence>
<dbReference type="RefSeq" id="WP_194183645.1">
    <property type="nucleotide sequence ID" value="NZ_JADGIK010000008.1"/>
</dbReference>
<dbReference type="EMBL" id="JADGIK010000008">
    <property type="protein sequence ID" value="MBF0598101.1"/>
    <property type="molecule type" value="Genomic_DNA"/>
</dbReference>
<dbReference type="InterPro" id="IPR001322">
    <property type="entry name" value="Lamin_tail_dom"/>
</dbReference>
<organism evidence="3 4">
    <name type="scientific">Faecalibacter rhinopitheci</name>
    <dbReference type="NCBI Taxonomy" id="2779678"/>
    <lineage>
        <taxon>Bacteria</taxon>
        <taxon>Pseudomonadati</taxon>
        <taxon>Bacteroidota</taxon>
        <taxon>Flavobacteriia</taxon>
        <taxon>Flavobacteriales</taxon>
        <taxon>Weeksellaceae</taxon>
        <taxon>Faecalibacter</taxon>
    </lineage>
</organism>
<dbReference type="Proteomes" id="UP000608754">
    <property type="component" value="Unassembled WGS sequence"/>
</dbReference>
<comment type="caution">
    <text evidence="3">The sequence shown here is derived from an EMBL/GenBank/DDBJ whole genome shotgun (WGS) entry which is preliminary data.</text>
</comment>
<keyword evidence="1" id="KW-0732">Signal</keyword>
<dbReference type="Pfam" id="PF00932">
    <property type="entry name" value="LTD"/>
    <property type="match status" value="1"/>
</dbReference>
<dbReference type="NCBIfam" id="TIGR04183">
    <property type="entry name" value="Por_Secre_tail"/>
    <property type="match status" value="1"/>
</dbReference>
<name>A0A8J7KIN3_9FLAO</name>
<keyword evidence="4" id="KW-1185">Reference proteome</keyword>
<feature type="domain" description="LTD" evidence="2">
    <location>
        <begin position="700"/>
        <end position="815"/>
    </location>
</feature>
<dbReference type="Gene3D" id="2.60.120.260">
    <property type="entry name" value="Galactose-binding domain-like"/>
    <property type="match status" value="1"/>
</dbReference>
<dbReference type="InterPro" id="IPR026444">
    <property type="entry name" value="Secre_tail"/>
</dbReference>
<accession>A0A8J7KIN3</accession>
<protein>
    <submittedName>
        <fullName evidence="3">Lamin tail domain-containing protein</fullName>
    </submittedName>
</protein>
<dbReference type="InterPro" id="IPR013783">
    <property type="entry name" value="Ig-like_fold"/>
</dbReference>
<sequence length="1443" mass="160071">MKLNLCYKYLFTILFLLLLSARGYGQENITPIRDQVTGFPIWTDNQISGSTYLQLLKNNSYTITPTLDLSQFTNKTLDFKFRTYGVATASEILLTISISEDNGNTWKIIRTLSPSKNNLNSAPQILLNQYSNSNSKIKFSVGGNNDDIGVGIDDISIRGNLITFQEAPILTTPQLVSGTYGVLLTNYTVQNTGGSATGWSVDHLPNGVAFTNGVFSGTPMFTTPFSTSVTASNSLGSSTASINFNIAKAKQTFGLPTITNKFVDDANVTLPSKTKHSTNSALDANDITYTSNNPSVVAIVNGNQLDFLSVGSAEITATSANTNSNYDDITSAKFTVSVKKRTQTISNFSNITQTYGGTIGNLAATTNSSLPLSYEIVSGQPIDVISITGNQVTILNVGSTKIRAFNNGNDIYSPIEKTIDVKINKANQTLLTDISNISGSLGLELDTNLDYTNQNLPLTVVSDNEEVAFYNEGKIYLVGIGTTTLKISNSGNRNYEPYEKTINVKVLDPDLNECINENFDGTDSPKLEQQGWELNSITFGGQTCTGKGAVFNGKNDYLRTPVLLNPQEISFNKRRSGSTTAWKMIVQIRKANSNTEQWSDVKIITSISTSCEEEIIDLKSIVEDGELYYIRLIDDRSSENHERTIDNLKIICKGEQIELVNEPPVVKPASKVSDNQFQANWEEVSNNSYLLDIFYKELGNYTTDLIFSEYVEGSSFNKALEIYNGTGNSINLRGYKISKQSNGVGNFTNTYSLPERILNHGETILLIHGNAGEYLYNLSTNHNSIVVTTPVSFNGNDAIILTKNGVTIDQVGFEDQVSTWGENKTLRRKSTANANPEFSIAEWDEYPIDTFDGLGHHSVIGLSNERKVYVKQDEIISKGVFNHEISTGISKNSDYYYVVRSQLGDQISAPSEEMDVKRTYFENGFWKSDREPGHKYHSVVLEGNFDGSLKGKSITIDNETTNTITSGNTFHAVHSFDVLSGAIVFDEGAYLLQDNDASVNYGEATFKRNATFFRYDSKVWSSPVNGQKIVKSSATDHTGFILNPSKIFSYNEPTRNWLEDTDANFMTAKAYAIQLNKGYPNYSEGGTQVNFEGLFKGTPQNGVYTVPVKISSDGRGDNGVGNPYGSPIAMENFMSVNHHVKTLYFWNEEAHYDFSISGYNAQTWNAYNLTGNNNQTSTESSFINTGVGFITRVTTDGDIIFNNSMREVPNTNLTIENRVKLEKDRFWLRLTENDKKLNQILIGYIPGATNEIDDKYDAKNLSMQGSYILSNTLGNKMIIEGRQYPLDNNDSIPLFFKASEAGQFTIDLALKEGIFNEENIYLRDNLENKIINLTEDNSYSFHSDKGDFPDRFMIQYKENQILNAVDLASANGITIYQNRTIYQVQSNELVNAYKVLNFNGDIIQKVKVGAKNQFDLIALNSGVYFIQFSVQSGKVITKKMIIK</sequence>
<reference evidence="3" key="1">
    <citation type="submission" date="2020-10" db="EMBL/GenBank/DDBJ databases">
        <authorList>
            <person name="Lu T."/>
            <person name="Wang Q."/>
            <person name="Han X."/>
        </authorList>
    </citation>
    <scope>NUCLEOTIDE SEQUENCE</scope>
    <source>
        <strain evidence="3">WQ 117</strain>
    </source>
</reference>
<evidence type="ECO:0000259" key="2">
    <source>
        <dbReference type="PROSITE" id="PS51841"/>
    </source>
</evidence>